<evidence type="ECO:0000256" key="1">
    <source>
        <dbReference type="SAM" id="MobiDB-lite"/>
    </source>
</evidence>
<evidence type="ECO:0000259" key="3">
    <source>
        <dbReference type="Pfam" id="PF18142"/>
    </source>
</evidence>
<name>A0AAD6G911_9EURO</name>
<dbReference type="NCBIfam" id="NF033635">
    <property type="entry name" value="SLATT_fungal"/>
    <property type="match status" value="1"/>
</dbReference>
<feature type="region of interest" description="Disordered" evidence="1">
    <location>
        <begin position="181"/>
        <end position="211"/>
    </location>
</feature>
<reference evidence="4" key="2">
    <citation type="journal article" date="2023" name="IMA Fungus">
        <title>Comparative genomic study of the Penicillium genus elucidates a diverse pangenome and 15 lateral gene transfer events.</title>
        <authorList>
            <person name="Petersen C."/>
            <person name="Sorensen T."/>
            <person name="Nielsen M.R."/>
            <person name="Sondergaard T.E."/>
            <person name="Sorensen J.L."/>
            <person name="Fitzpatrick D.A."/>
            <person name="Frisvad J.C."/>
            <person name="Nielsen K.L."/>
        </authorList>
    </citation>
    <scope>NUCLEOTIDE SEQUENCE</scope>
    <source>
        <strain evidence="4">IBT 16125</strain>
    </source>
</reference>
<dbReference type="RefSeq" id="XP_056771769.1">
    <property type="nucleotide sequence ID" value="XM_056904002.1"/>
</dbReference>
<gene>
    <name evidence="4" type="ORF">N7458_000608</name>
</gene>
<keyword evidence="2" id="KW-0812">Transmembrane</keyword>
<dbReference type="PANTHER" id="PTHR38793:SF3">
    <property type="entry name" value="SMODS AND SLOG-ASSOCIATING 2TM EFFECTOR DOMAIN-CONTAINING PROTEIN"/>
    <property type="match status" value="1"/>
</dbReference>
<feature type="compositionally biased region" description="Polar residues" evidence="1">
    <location>
        <begin position="182"/>
        <end position="196"/>
    </location>
</feature>
<sequence length="211" mass="23324">MADPPQERSLEESPNYEHYQLFEAATAGIGEKLKSQKRSQRAQYELFNIVFDLLTITQVLIGAAITALGPLGGQHMLQITILGAFNTAIAGLLALLKGRGLPQRLRRNMSELAKVLDHIENQAILLQYGSKKTSRDEIDALIQSVFYRYATAQDIIERNQPDTYTDADLSQTHARATEVEVSPSQPADNNVINGTRRTADEEMGMGEAPIV</sequence>
<protein>
    <recommendedName>
        <fullName evidence="3">SMODS and SLOG-associating 2TM effector domain-containing protein</fullName>
    </recommendedName>
</protein>
<proteinExistence type="predicted"/>
<comment type="caution">
    <text evidence="4">The sequence shown here is derived from an EMBL/GenBank/DDBJ whole genome shotgun (WGS) entry which is preliminary data.</text>
</comment>
<dbReference type="AlphaFoldDB" id="A0AAD6G911"/>
<keyword evidence="2" id="KW-0472">Membrane</keyword>
<dbReference type="GeneID" id="81594245"/>
<dbReference type="EMBL" id="JAPVEA010000001">
    <property type="protein sequence ID" value="KAJ5464922.1"/>
    <property type="molecule type" value="Genomic_DNA"/>
</dbReference>
<organism evidence="4 5">
    <name type="scientific">Penicillium daleae</name>
    <dbReference type="NCBI Taxonomy" id="63821"/>
    <lineage>
        <taxon>Eukaryota</taxon>
        <taxon>Fungi</taxon>
        <taxon>Dikarya</taxon>
        <taxon>Ascomycota</taxon>
        <taxon>Pezizomycotina</taxon>
        <taxon>Eurotiomycetes</taxon>
        <taxon>Eurotiomycetidae</taxon>
        <taxon>Eurotiales</taxon>
        <taxon>Aspergillaceae</taxon>
        <taxon>Penicillium</taxon>
    </lineage>
</organism>
<dbReference type="Pfam" id="PF18142">
    <property type="entry name" value="SLATT_fungal"/>
    <property type="match status" value="1"/>
</dbReference>
<keyword evidence="5" id="KW-1185">Reference proteome</keyword>
<feature type="transmembrane region" description="Helical" evidence="2">
    <location>
        <begin position="75"/>
        <end position="96"/>
    </location>
</feature>
<reference evidence="4" key="1">
    <citation type="submission" date="2022-12" db="EMBL/GenBank/DDBJ databases">
        <authorList>
            <person name="Petersen C."/>
        </authorList>
    </citation>
    <scope>NUCLEOTIDE SEQUENCE</scope>
    <source>
        <strain evidence="4">IBT 16125</strain>
    </source>
</reference>
<dbReference type="Proteomes" id="UP001213681">
    <property type="component" value="Unassembled WGS sequence"/>
</dbReference>
<evidence type="ECO:0000313" key="5">
    <source>
        <dbReference type="Proteomes" id="UP001213681"/>
    </source>
</evidence>
<accession>A0AAD6G911</accession>
<dbReference type="PANTHER" id="PTHR38793">
    <property type="entry name" value="SLATT_FUNGAL DOMAIN-CONTAINING PROTEIN-RELATED"/>
    <property type="match status" value="1"/>
</dbReference>
<evidence type="ECO:0000256" key="2">
    <source>
        <dbReference type="SAM" id="Phobius"/>
    </source>
</evidence>
<feature type="domain" description="SMODS and SLOG-associating 2TM effector" evidence="3">
    <location>
        <begin position="34"/>
        <end position="152"/>
    </location>
</feature>
<keyword evidence="2" id="KW-1133">Transmembrane helix</keyword>
<dbReference type="InterPro" id="IPR041622">
    <property type="entry name" value="SLATT_fungi"/>
</dbReference>
<evidence type="ECO:0000313" key="4">
    <source>
        <dbReference type="EMBL" id="KAJ5464922.1"/>
    </source>
</evidence>
<feature type="transmembrane region" description="Helical" evidence="2">
    <location>
        <begin position="46"/>
        <end position="69"/>
    </location>
</feature>